<accession>A0ABQ9JCV4</accession>
<keyword evidence="4" id="KW-0540">Nuclease</keyword>
<name>A0ABQ9JCV4_9CUCU</name>
<dbReference type="PANTHER" id="PTHR22930:SF289">
    <property type="entry name" value="DDE TNP4 DOMAIN-CONTAINING PROTEIN-RELATED"/>
    <property type="match status" value="1"/>
</dbReference>
<keyword evidence="7" id="KW-0539">Nucleus</keyword>
<keyword evidence="6" id="KW-0378">Hydrolase</keyword>
<organism evidence="9 10">
    <name type="scientific">Molorchus minor</name>
    <dbReference type="NCBI Taxonomy" id="1323400"/>
    <lineage>
        <taxon>Eukaryota</taxon>
        <taxon>Metazoa</taxon>
        <taxon>Ecdysozoa</taxon>
        <taxon>Arthropoda</taxon>
        <taxon>Hexapoda</taxon>
        <taxon>Insecta</taxon>
        <taxon>Pterygota</taxon>
        <taxon>Neoptera</taxon>
        <taxon>Endopterygota</taxon>
        <taxon>Coleoptera</taxon>
        <taxon>Polyphaga</taxon>
        <taxon>Cucujiformia</taxon>
        <taxon>Chrysomeloidea</taxon>
        <taxon>Cerambycidae</taxon>
        <taxon>Lamiinae</taxon>
        <taxon>Monochamini</taxon>
        <taxon>Molorchus</taxon>
    </lineage>
</organism>
<comment type="similarity">
    <text evidence="3">Belongs to the HARBI1 family.</text>
</comment>
<dbReference type="Pfam" id="PF13359">
    <property type="entry name" value="DDE_Tnp_4"/>
    <property type="match status" value="1"/>
</dbReference>
<comment type="subcellular location">
    <subcellularLocation>
        <location evidence="2">Nucleus</location>
    </subcellularLocation>
</comment>
<evidence type="ECO:0000259" key="8">
    <source>
        <dbReference type="Pfam" id="PF13359"/>
    </source>
</evidence>
<dbReference type="InterPro" id="IPR027806">
    <property type="entry name" value="HARBI1_dom"/>
</dbReference>
<sequence>MANRGFILLINAINNDEERNRNRIMRKQLRDQSDPLDMPEIQFRSIYRLSRNMVHNLIVSLGPHIPDGQRERIFIPKKLKLPFIFFPKEVTKKGVGQDYFISMSQSSVSRCISTVNTAFEGLYYKIHFPSNEEERSVVKQGFMEMQNGFPGIVGAIDGTQIAISAPSINNELFPPLLFYNRKGFYSLNVQIICDSKLKIMAINARFPGSVHDAAIWTTCQIRELLRNNYIDGDYSSWLIGDSGYPLEPWLMTPVSNNDLTLPEQNYNTSHRSTRNVVERTIGVLKARFRCLLKHRVLHYSPTVAAKIIYSCAVLHNICLEQGEHYIHIADGTQFQKIFYKSILEKSTHKYRAAARVYAACVHQRIFAAPCPFSKLQSG</sequence>
<feature type="domain" description="DDE Tnp4" evidence="8">
    <location>
        <begin position="156"/>
        <end position="316"/>
    </location>
</feature>
<reference evidence="9" key="1">
    <citation type="journal article" date="2023" name="Insect Mol. Biol.">
        <title>Genome sequencing provides insights into the evolution of gene families encoding plant cell wall-degrading enzymes in longhorned beetles.</title>
        <authorList>
            <person name="Shin N.R."/>
            <person name="Okamura Y."/>
            <person name="Kirsch R."/>
            <person name="Pauchet Y."/>
        </authorList>
    </citation>
    <scope>NUCLEOTIDE SEQUENCE</scope>
    <source>
        <strain evidence="9">MMC_N1</strain>
    </source>
</reference>
<dbReference type="PANTHER" id="PTHR22930">
    <property type="match status" value="1"/>
</dbReference>
<dbReference type="EMBL" id="JAPWTJ010000738">
    <property type="protein sequence ID" value="KAJ8976011.1"/>
    <property type="molecule type" value="Genomic_DNA"/>
</dbReference>
<evidence type="ECO:0000313" key="9">
    <source>
        <dbReference type="EMBL" id="KAJ8976011.1"/>
    </source>
</evidence>
<dbReference type="InterPro" id="IPR045249">
    <property type="entry name" value="HARBI1-like"/>
</dbReference>
<evidence type="ECO:0000256" key="7">
    <source>
        <dbReference type="ARBA" id="ARBA00023242"/>
    </source>
</evidence>
<evidence type="ECO:0000256" key="4">
    <source>
        <dbReference type="ARBA" id="ARBA00022722"/>
    </source>
</evidence>
<keyword evidence="5" id="KW-0479">Metal-binding</keyword>
<comment type="caution">
    <text evidence="9">The sequence shown here is derived from an EMBL/GenBank/DDBJ whole genome shotgun (WGS) entry which is preliminary data.</text>
</comment>
<keyword evidence="10" id="KW-1185">Reference proteome</keyword>
<evidence type="ECO:0000256" key="5">
    <source>
        <dbReference type="ARBA" id="ARBA00022723"/>
    </source>
</evidence>
<comment type="cofactor">
    <cofactor evidence="1">
        <name>a divalent metal cation</name>
        <dbReference type="ChEBI" id="CHEBI:60240"/>
    </cofactor>
</comment>
<proteinExistence type="inferred from homology"/>
<gene>
    <name evidence="9" type="ORF">NQ317_003826</name>
</gene>
<evidence type="ECO:0000256" key="6">
    <source>
        <dbReference type="ARBA" id="ARBA00022801"/>
    </source>
</evidence>
<dbReference type="Proteomes" id="UP001162164">
    <property type="component" value="Unassembled WGS sequence"/>
</dbReference>
<evidence type="ECO:0000256" key="3">
    <source>
        <dbReference type="ARBA" id="ARBA00006958"/>
    </source>
</evidence>
<evidence type="ECO:0000256" key="1">
    <source>
        <dbReference type="ARBA" id="ARBA00001968"/>
    </source>
</evidence>
<evidence type="ECO:0000313" key="10">
    <source>
        <dbReference type="Proteomes" id="UP001162164"/>
    </source>
</evidence>
<protein>
    <recommendedName>
        <fullName evidence="8">DDE Tnp4 domain-containing protein</fullName>
    </recommendedName>
</protein>
<evidence type="ECO:0000256" key="2">
    <source>
        <dbReference type="ARBA" id="ARBA00004123"/>
    </source>
</evidence>